<dbReference type="Proteomes" id="UP000319728">
    <property type="component" value="Unassembled WGS sequence"/>
</dbReference>
<dbReference type="PANTHER" id="PTHR14239">
    <property type="entry name" value="DUDULIN-RELATED"/>
    <property type="match status" value="1"/>
</dbReference>
<dbReference type="OrthoDB" id="1523398at2"/>
<accession>A0A562WGD7</accession>
<evidence type="ECO:0000313" key="4">
    <source>
        <dbReference type="Proteomes" id="UP000319728"/>
    </source>
</evidence>
<feature type="domain" description="Pyrroline-5-carboxylate reductase catalytic N-terminal" evidence="2">
    <location>
        <begin position="3"/>
        <end position="92"/>
    </location>
</feature>
<dbReference type="GO" id="GO:0052851">
    <property type="term" value="F:ferric-chelate reductase (NADPH) activity"/>
    <property type="evidence" value="ECO:0007669"/>
    <property type="project" value="TreeGrafter"/>
</dbReference>
<dbReference type="PANTHER" id="PTHR14239:SF0">
    <property type="entry name" value="F420-DEPENDENT NADP REDUCTASE"/>
    <property type="match status" value="1"/>
</dbReference>
<dbReference type="InterPro" id="IPR051267">
    <property type="entry name" value="STEAP_metalloreductase"/>
</dbReference>
<dbReference type="InterPro" id="IPR028939">
    <property type="entry name" value="P5C_Rdtase_cat_N"/>
</dbReference>
<dbReference type="InterPro" id="IPR036291">
    <property type="entry name" value="NAD(P)-bd_dom_sf"/>
</dbReference>
<dbReference type="Pfam" id="PF03807">
    <property type="entry name" value="F420_oxidored"/>
    <property type="match status" value="1"/>
</dbReference>
<dbReference type="GO" id="GO:0015677">
    <property type="term" value="P:copper ion import"/>
    <property type="evidence" value="ECO:0007669"/>
    <property type="project" value="TreeGrafter"/>
</dbReference>
<dbReference type="Gene3D" id="3.40.50.720">
    <property type="entry name" value="NAD(P)-binding Rossmann-like Domain"/>
    <property type="match status" value="1"/>
</dbReference>
<evidence type="ECO:0000256" key="1">
    <source>
        <dbReference type="ARBA" id="ARBA00023002"/>
    </source>
</evidence>
<sequence>MTTIGILGAGKLGTVLARLVVAAGYDVLLAGSGDPAKIALIAEIITPGAVAVTPTEAAERADIVVLALPLGKYRSVPAEALRGKLVIDAMNYWWEVDGIRDDLTDPRTSSSQIVQEFLAGSRVVKAFNHMGYHDLDEGARPAGAPGRKAIAIAGDDPDSVATVADLVDTVGFDPVVAGPLAEGVRMQPGTDLFGANVDAGQVRAMLDQFPHTDPGRAVADARTMPR</sequence>
<proteinExistence type="predicted"/>
<dbReference type="GO" id="GO:0008823">
    <property type="term" value="F:cupric reductase (NADH) activity"/>
    <property type="evidence" value="ECO:0007669"/>
    <property type="project" value="TreeGrafter"/>
</dbReference>
<organism evidence="3 4">
    <name type="scientific">Micromonospora sagamiensis</name>
    <dbReference type="NCBI Taxonomy" id="47875"/>
    <lineage>
        <taxon>Bacteria</taxon>
        <taxon>Bacillati</taxon>
        <taxon>Actinomycetota</taxon>
        <taxon>Actinomycetes</taxon>
        <taxon>Micromonosporales</taxon>
        <taxon>Micromonosporaceae</taxon>
        <taxon>Micromonospora</taxon>
    </lineage>
</organism>
<keyword evidence="4" id="KW-1185">Reference proteome</keyword>
<evidence type="ECO:0000313" key="3">
    <source>
        <dbReference type="EMBL" id="TWJ28624.1"/>
    </source>
</evidence>
<gene>
    <name evidence="3" type="ORF">JD81_02129</name>
</gene>
<keyword evidence="1" id="KW-0560">Oxidoreductase</keyword>
<dbReference type="SUPFAM" id="SSF51735">
    <property type="entry name" value="NAD(P)-binding Rossmann-fold domains"/>
    <property type="match status" value="1"/>
</dbReference>
<evidence type="ECO:0000259" key="2">
    <source>
        <dbReference type="Pfam" id="PF03807"/>
    </source>
</evidence>
<dbReference type="EMBL" id="VLLP01000001">
    <property type="protein sequence ID" value="TWJ28624.1"/>
    <property type="molecule type" value="Genomic_DNA"/>
</dbReference>
<dbReference type="AlphaFoldDB" id="A0A562WGD7"/>
<reference evidence="3 4" key="1">
    <citation type="submission" date="2019-07" db="EMBL/GenBank/DDBJ databases">
        <title>R&amp;d 2014.</title>
        <authorList>
            <person name="Klenk H.-P."/>
        </authorList>
    </citation>
    <scope>NUCLEOTIDE SEQUENCE [LARGE SCALE GENOMIC DNA]</scope>
    <source>
        <strain evidence="3 4">DSM 43912</strain>
    </source>
</reference>
<protein>
    <recommendedName>
        <fullName evidence="2">Pyrroline-5-carboxylate reductase catalytic N-terminal domain-containing protein</fullName>
    </recommendedName>
</protein>
<dbReference type="GO" id="GO:0005886">
    <property type="term" value="C:plasma membrane"/>
    <property type="evidence" value="ECO:0007669"/>
    <property type="project" value="TreeGrafter"/>
</dbReference>
<comment type="caution">
    <text evidence="3">The sequence shown here is derived from an EMBL/GenBank/DDBJ whole genome shotgun (WGS) entry which is preliminary data.</text>
</comment>
<name>A0A562WGD7_9ACTN</name>